<evidence type="ECO:0000313" key="1">
    <source>
        <dbReference type="EMBL" id="SJZ73713.1"/>
    </source>
</evidence>
<reference evidence="2" key="1">
    <citation type="submission" date="2017-02" db="EMBL/GenBank/DDBJ databases">
        <authorList>
            <person name="Varghese N."/>
            <person name="Submissions S."/>
        </authorList>
    </citation>
    <scope>NUCLEOTIDE SEQUENCE [LARGE SCALE GENOMIC DNA]</scope>
    <source>
        <strain evidence="2">ATCC 27094</strain>
    </source>
</reference>
<keyword evidence="2" id="KW-1185">Reference proteome</keyword>
<dbReference type="EMBL" id="FUWJ01000002">
    <property type="protein sequence ID" value="SJZ73713.1"/>
    <property type="molecule type" value="Genomic_DNA"/>
</dbReference>
<proteinExistence type="predicted"/>
<protein>
    <submittedName>
        <fullName evidence="1">Uncharacterized protein</fullName>
    </submittedName>
</protein>
<sequence>MRQLYFTGIAFALGAVLTWAAATALEQYQLRPHPVGDTARVAMDTPTDTPISQGSMFVHPVSGSTF</sequence>
<dbReference type="STRING" id="225324.SAMN02745126_02088"/>
<dbReference type="Proteomes" id="UP000190092">
    <property type="component" value="Unassembled WGS sequence"/>
</dbReference>
<name>A0A1T4N385_9HYPH</name>
<dbReference type="RefSeq" id="WP_085933810.1">
    <property type="nucleotide sequence ID" value="NZ_FUWJ01000002.1"/>
</dbReference>
<organism evidence="1 2">
    <name type="scientific">Enhydrobacter aerosaccus</name>
    <dbReference type="NCBI Taxonomy" id="225324"/>
    <lineage>
        <taxon>Bacteria</taxon>
        <taxon>Pseudomonadati</taxon>
        <taxon>Pseudomonadota</taxon>
        <taxon>Alphaproteobacteria</taxon>
        <taxon>Hyphomicrobiales</taxon>
        <taxon>Enhydrobacter</taxon>
    </lineage>
</organism>
<accession>A0A1T4N385</accession>
<evidence type="ECO:0000313" key="2">
    <source>
        <dbReference type="Proteomes" id="UP000190092"/>
    </source>
</evidence>
<dbReference type="AlphaFoldDB" id="A0A1T4N385"/>
<gene>
    <name evidence="1" type="ORF">SAMN02745126_02088</name>
</gene>